<dbReference type="PROSITE" id="PS51465">
    <property type="entry name" value="KAZAL_2"/>
    <property type="match status" value="1"/>
</dbReference>
<dbReference type="SUPFAM" id="SSF100895">
    <property type="entry name" value="Kazal-type serine protease inhibitors"/>
    <property type="match status" value="1"/>
</dbReference>
<reference evidence="3" key="1">
    <citation type="journal article" date="2014" name="BMC Genomics">
        <title>Characterizing the developmental transcriptome of the oriental fruit fly, Bactrocera dorsalis (Diptera: Tephritidae) through comparative genomic analysis with Drosophila melanogaster utilizing modENCODE datasets.</title>
        <authorList>
            <person name="Geib S.M."/>
            <person name="Calla B."/>
            <person name="Hall B."/>
            <person name="Hou S."/>
            <person name="Manoukis N.C."/>
        </authorList>
    </citation>
    <scope>NUCLEOTIDE SEQUENCE</scope>
    <source>
        <strain evidence="3">Punador</strain>
    </source>
</reference>
<keyword evidence="1" id="KW-0732">Signal</keyword>
<proteinExistence type="predicted"/>
<dbReference type="EMBL" id="GAKP01001653">
    <property type="protein sequence ID" value="JAC57299.1"/>
    <property type="molecule type" value="Transcribed_RNA"/>
</dbReference>
<evidence type="ECO:0000259" key="2">
    <source>
        <dbReference type="PROSITE" id="PS51465"/>
    </source>
</evidence>
<name>A0A034WRP0_BACDO</name>
<dbReference type="InterPro" id="IPR036058">
    <property type="entry name" value="Kazal_dom_sf"/>
</dbReference>
<protein>
    <recommendedName>
        <fullName evidence="2">Kazal-like domain-containing protein</fullName>
    </recommendedName>
</protein>
<feature type="signal peptide" evidence="1">
    <location>
        <begin position="1"/>
        <end position="39"/>
    </location>
</feature>
<feature type="non-terminal residue" evidence="3">
    <location>
        <position position="1"/>
    </location>
</feature>
<evidence type="ECO:0000313" key="3">
    <source>
        <dbReference type="EMBL" id="JAC57299.1"/>
    </source>
</evidence>
<dbReference type="Gene3D" id="3.30.60.30">
    <property type="match status" value="2"/>
</dbReference>
<dbReference type="OrthoDB" id="126772at2759"/>
<evidence type="ECO:0000256" key="1">
    <source>
        <dbReference type="SAM" id="SignalP"/>
    </source>
</evidence>
<dbReference type="SMART" id="SM00280">
    <property type="entry name" value="KAZAL"/>
    <property type="match status" value="1"/>
</dbReference>
<feature type="domain" description="Kazal-like" evidence="2">
    <location>
        <begin position="115"/>
        <end position="170"/>
    </location>
</feature>
<dbReference type="InterPro" id="IPR002350">
    <property type="entry name" value="Kazal_dom"/>
</dbReference>
<dbReference type="Pfam" id="PF07648">
    <property type="entry name" value="Kazal_2"/>
    <property type="match status" value="1"/>
</dbReference>
<accession>A0A034WRP0</accession>
<feature type="chain" id="PRO_5001558280" description="Kazal-like domain-containing protein" evidence="1">
    <location>
        <begin position="40"/>
        <end position="170"/>
    </location>
</feature>
<dbReference type="AlphaFoldDB" id="A0A034WRP0"/>
<sequence length="170" mass="18917">LCSFRRRRQFKRNRATLQSKNMKFAVTVLLVITLSLAKAEQANTSERCTNACPKHLDPVCAVSGDVSAATESGAVDEGVVYRYFHNDCLRRYASCSTGTVWRITSLSLCLKHVDPLVREQCLRPCPFIYEPICASNGKTKEIFGNSCILEVENCLSVDAWTLIDDSDCGL</sequence>
<organism evidence="3">
    <name type="scientific">Bactrocera dorsalis</name>
    <name type="common">Oriental fruit fly</name>
    <name type="synonym">Dacus dorsalis</name>
    <dbReference type="NCBI Taxonomy" id="27457"/>
    <lineage>
        <taxon>Eukaryota</taxon>
        <taxon>Metazoa</taxon>
        <taxon>Ecdysozoa</taxon>
        <taxon>Arthropoda</taxon>
        <taxon>Hexapoda</taxon>
        <taxon>Insecta</taxon>
        <taxon>Pterygota</taxon>
        <taxon>Neoptera</taxon>
        <taxon>Endopterygota</taxon>
        <taxon>Diptera</taxon>
        <taxon>Brachycera</taxon>
        <taxon>Muscomorpha</taxon>
        <taxon>Tephritoidea</taxon>
        <taxon>Tephritidae</taxon>
        <taxon>Bactrocera</taxon>
        <taxon>Bactrocera</taxon>
    </lineage>
</organism>
<dbReference type="CDD" id="cd00104">
    <property type="entry name" value="KAZAL_FS"/>
    <property type="match status" value="1"/>
</dbReference>